<keyword evidence="1" id="KW-1133">Transmembrane helix</keyword>
<keyword evidence="3" id="KW-1185">Reference proteome</keyword>
<comment type="caution">
    <text evidence="2">The sequence shown here is derived from an EMBL/GenBank/DDBJ whole genome shotgun (WGS) entry which is preliminary data.</text>
</comment>
<feature type="transmembrane region" description="Helical" evidence="1">
    <location>
        <begin position="50"/>
        <end position="77"/>
    </location>
</feature>
<dbReference type="Proteomes" id="UP001209701">
    <property type="component" value="Unassembled WGS sequence"/>
</dbReference>
<evidence type="ECO:0000313" key="3">
    <source>
        <dbReference type="Proteomes" id="UP001209701"/>
    </source>
</evidence>
<protein>
    <submittedName>
        <fullName evidence="2">Uncharacterized protein</fullName>
    </submittedName>
</protein>
<feature type="transmembrane region" description="Helical" evidence="1">
    <location>
        <begin position="98"/>
        <end position="117"/>
    </location>
</feature>
<keyword evidence="1" id="KW-0472">Membrane</keyword>
<evidence type="ECO:0000256" key="1">
    <source>
        <dbReference type="SAM" id="Phobius"/>
    </source>
</evidence>
<keyword evidence="1" id="KW-0812">Transmembrane</keyword>
<accession>A0ABT2YBB1</accession>
<dbReference type="EMBL" id="JAJIRN010000002">
    <property type="protein sequence ID" value="MCV2367339.1"/>
    <property type="molecule type" value="Genomic_DNA"/>
</dbReference>
<feature type="transmembrane region" description="Helical" evidence="1">
    <location>
        <begin position="137"/>
        <end position="155"/>
    </location>
</feature>
<feature type="transmembrane region" description="Helical" evidence="1">
    <location>
        <begin position="12"/>
        <end position="30"/>
    </location>
</feature>
<name>A0ABT2YBB1_9BURK</name>
<dbReference type="Pfam" id="PF20327">
    <property type="entry name" value="DUF6622"/>
    <property type="match status" value="1"/>
</dbReference>
<sequence>MNSAGAGEIFSHIPSFVWAILAFIVIMGLLQSGDQWMSKSRLKLVPMIWLAYGVWGVVGSFGYSAGAVVPWVFGLLASQSLVRRSGWPGGCRFDSARGQFFVPGSWLPLTLMMGIFMAKFALGMSSALQPELLDSSAFASSFSALFGAFGGAFLGRSRNILNSNTPMIEGQFEAS</sequence>
<reference evidence="2 3" key="1">
    <citation type="submission" date="2021-11" db="EMBL/GenBank/DDBJ databases">
        <authorList>
            <person name="Liang Q."/>
            <person name="Mou H."/>
            <person name="Liu Z."/>
        </authorList>
    </citation>
    <scope>NUCLEOTIDE SEQUENCE [LARGE SCALE GENOMIC DNA]</scope>
    <source>
        <strain evidence="2 3">CHU3</strain>
    </source>
</reference>
<proteinExistence type="predicted"/>
<dbReference type="RefSeq" id="WP_263569967.1">
    <property type="nucleotide sequence ID" value="NZ_JAJIRN010000002.1"/>
</dbReference>
<gene>
    <name evidence="2" type="ORF">LNV07_04435</name>
</gene>
<dbReference type="InterPro" id="IPR046730">
    <property type="entry name" value="DUF6622"/>
</dbReference>
<organism evidence="2 3">
    <name type="scientific">Roseateles oligotrophus</name>
    <dbReference type="NCBI Taxonomy" id="1769250"/>
    <lineage>
        <taxon>Bacteria</taxon>
        <taxon>Pseudomonadati</taxon>
        <taxon>Pseudomonadota</taxon>
        <taxon>Betaproteobacteria</taxon>
        <taxon>Burkholderiales</taxon>
        <taxon>Sphaerotilaceae</taxon>
        <taxon>Roseateles</taxon>
    </lineage>
</organism>
<evidence type="ECO:0000313" key="2">
    <source>
        <dbReference type="EMBL" id="MCV2367339.1"/>
    </source>
</evidence>